<name>A0A0D8BWW8_GEOKU</name>
<gene>
    <name evidence="4" type="ORF">LG52_1404</name>
</gene>
<protein>
    <recommendedName>
        <fullName evidence="6">TIGR03943 family protein</fullName>
    </recommendedName>
</protein>
<dbReference type="EMBL" id="JYBP01000003">
    <property type="protein sequence ID" value="KJE28696.1"/>
    <property type="molecule type" value="Genomic_DNA"/>
</dbReference>
<dbReference type="OrthoDB" id="9770408at2"/>
<reference evidence="4 5" key="1">
    <citation type="submission" date="2015-01" db="EMBL/GenBank/DDBJ databases">
        <authorList>
            <person name="Filippidou S."/>
            <person name="Jeanneret N."/>
            <person name="Russel-Delif L."/>
            <person name="Junier T."/>
            <person name="Wunderlin T."/>
            <person name="Molina V."/>
            <person name="Johnson S.L."/>
            <person name="Davenport K.W."/>
            <person name="Chain P.S."/>
            <person name="Dorador C."/>
            <person name="Junier P."/>
        </authorList>
    </citation>
    <scope>NUCLEOTIDE SEQUENCE [LARGE SCALE GENOMIC DNA]</scope>
    <source>
        <strain evidence="4 5">Et7/4</strain>
    </source>
</reference>
<feature type="transmembrane region" description="Helical" evidence="1">
    <location>
        <begin position="81"/>
        <end position="100"/>
    </location>
</feature>
<dbReference type="Proteomes" id="UP000032522">
    <property type="component" value="Unassembled WGS sequence"/>
</dbReference>
<evidence type="ECO:0000256" key="1">
    <source>
        <dbReference type="SAM" id="Phobius"/>
    </source>
</evidence>
<keyword evidence="1" id="KW-0472">Membrane</keyword>
<dbReference type="InterPro" id="IPR048447">
    <property type="entry name" value="DUF1980_C"/>
</dbReference>
<evidence type="ECO:0000313" key="5">
    <source>
        <dbReference type="Proteomes" id="UP000032522"/>
    </source>
</evidence>
<keyword evidence="1" id="KW-1133">Transmembrane helix</keyword>
<dbReference type="PATRIC" id="fig|1462.6.peg.1599"/>
<comment type="caution">
    <text evidence="4">The sequence shown here is derived from an EMBL/GenBank/DDBJ whole genome shotgun (WGS) entry which is preliminary data.</text>
</comment>
<evidence type="ECO:0000313" key="4">
    <source>
        <dbReference type="EMBL" id="KJE28696.1"/>
    </source>
</evidence>
<feature type="domain" description="DUF1980" evidence="3">
    <location>
        <begin position="138"/>
        <end position="277"/>
    </location>
</feature>
<dbReference type="InterPro" id="IPR052955">
    <property type="entry name" value="UPF0703_membrane_permease"/>
</dbReference>
<evidence type="ECO:0008006" key="6">
    <source>
        <dbReference type="Google" id="ProtNLM"/>
    </source>
</evidence>
<dbReference type="PANTHER" id="PTHR40047">
    <property type="entry name" value="UPF0703 PROTEIN YCGQ"/>
    <property type="match status" value="1"/>
</dbReference>
<evidence type="ECO:0000259" key="3">
    <source>
        <dbReference type="Pfam" id="PF21537"/>
    </source>
</evidence>
<dbReference type="RefSeq" id="WP_044731408.1">
    <property type="nucleotide sequence ID" value="NZ_JYBP01000003.1"/>
</dbReference>
<feature type="transmembrane region" description="Helical" evidence="1">
    <location>
        <begin position="31"/>
        <end position="52"/>
    </location>
</feature>
<proteinExistence type="predicted"/>
<dbReference type="Pfam" id="PF21537">
    <property type="entry name" value="DUF1980_C"/>
    <property type="match status" value="1"/>
</dbReference>
<dbReference type="NCBIfam" id="TIGR03943">
    <property type="entry name" value="TIGR03943 family putative permease subunit"/>
    <property type="match status" value="1"/>
</dbReference>
<evidence type="ECO:0000259" key="2">
    <source>
        <dbReference type="Pfam" id="PF09323"/>
    </source>
</evidence>
<keyword evidence="1" id="KW-0812">Transmembrane</keyword>
<feature type="domain" description="DUF1980" evidence="2">
    <location>
        <begin position="2"/>
        <end position="113"/>
    </location>
</feature>
<dbReference type="Pfam" id="PF09323">
    <property type="entry name" value="DUF1980"/>
    <property type="match status" value="1"/>
</dbReference>
<dbReference type="InterPro" id="IPR015402">
    <property type="entry name" value="DUF1980"/>
</dbReference>
<sequence length="282" mass="32921">MVRMYILLGFAFLFFHLYITGELSKYINMRYSYIAFSAVFVFAFLTIVQFVLASRNEEPHDHGEACCDHHYHEPTARWKRVANYLIFVFPLVSAFLFPVATLDSEVVKAKGIHVPGMAADSSDPFAQRQFLRPDTSMYYGRDDYQNAMEKELKKYGRLARLELNDQNYLNAMETIYQFPGEFAAREIEFTGFVYREETARANEAFLLRFGIIHCVADSGVYGLLLQFPKPAPLHNDEWIHVKGTLSTMYYQPFHMTIPYVKVTSWERVAKPKDPYVYHQFNE</sequence>
<dbReference type="PANTHER" id="PTHR40047:SF1">
    <property type="entry name" value="UPF0703 PROTEIN YCGQ"/>
    <property type="match status" value="1"/>
</dbReference>
<dbReference type="InterPro" id="IPR048493">
    <property type="entry name" value="DUF1980_N"/>
</dbReference>
<accession>A0A0D8BWW8</accession>
<dbReference type="AlphaFoldDB" id="A0A0D8BWW8"/>
<organism evidence="4 5">
    <name type="scientific">Geobacillus kaustophilus</name>
    <dbReference type="NCBI Taxonomy" id="1462"/>
    <lineage>
        <taxon>Bacteria</taxon>
        <taxon>Bacillati</taxon>
        <taxon>Bacillota</taxon>
        <taxon>Bacilli</taxon>
        <taxon>Bacillales</taxon>
        <taxon>Anoxybacillaceae</taxon>
        <taxon>Geobacillus</taxon>
        <taxon>Geobacillus thermoleovorans group</taxon>
    </lineage>
</organism>